<feature type="compositionally biased region" description="Low complexity" evidence="1">
    <location>
        <begin position="95"/>
        <end position="107"/>
    </location>
</feature>
<feature type="transmembrane region" description="Helical" evidence="2">
    <location>
        <begin position="20"/>
        <end position="37"/>
    </location>
</feature>
<feature type="compositionally biased region" description="Low complexity" evidence="1">
    <location>
        <begin position="61"/>
        <end position="85"/>
    </location>
</feature>
<organism evidence="3 4">
    <name type="scientific">Raineyella antarctica</name>
    <dbReference type="NCBI Taxonomy" id="1577474"/>
    <lineage>
        <taxon>Bacteria</taxon>
        <taxon>Bacillati</taxon>
        <taxon>Actinomycetota</taxon>
        <taxon>Actinomycetes</taxon>
        <taxon>Propionibacteriales</taxon>
        <taxon>Propionibacteriaceae</taxon>
        <taxon>Raineyella</taxon>
    </lineage>
</organism>
<protein>
    <recommendedName>
        <fullName evidence="5">DUF4232 domain-containing protein</fullName>
    </recommendedName>
</protein>
<keyword evidence="4" id="KW-1185">Reference proteome</keyword>
<feature type="region of interest" description="Disordered" evidence="1">
    <location>
        <begin position="40"/>
        <end position="118"/>
    </location>
</feature>
<reference evidence="3 4" key="1">
    <citation type="submission" date="2016-06" db="EMBL/GenBank/DDBJ databases">
        <authorList>
            <person name="Olsen C.W."/>
            <person name="Carey S."/>
            <person name="Hinshaw L."/>
            <person name="Karasin A.I."/>
        </authorList>
    </citation>
    <scope>NUCLEOTIDE SEQUENCE [LARGE SCALE GENOMIC DNA]</scope>
    <source>
        <strain evidence="3 4">LZ-22</strain>
    </source>
</reference>
<dbReference type="AlphaFoldDB" id="A0A1G6GDZ1"/>
<dbReference type="STRING" id="1577474.GA0111570_1024"/>
<sequence length="244" mass="24333">MSGLLRPIGPEDPQVYWMRRAAIAVVVVLVALIIIAATRPGRSGPTAVPSPTPSTLLLGDPTASAAPAATPTPGATATPGATPTPGGTPTPGSTPTPGATAAAAVTPQPSPTPSAPTACQATDLRVAVAGGAGALVGKASTFTVTLTNGASTACTMGWEPATAELRIQSGTDRIWSTKDCPAWFTKVAPTVVQPGQALSAKVDWQGRRSYPGCKLASSDIRPGTYVATAEVQGAAAAKKAFAVR</sequence>
<keyword evidence="2" id="KW-1133">Transmembrane helix</keyword>
<evidence type="ECO:0000256" key="1">
    <source>
        <dbReference type="SAM" id="MobiDB-lite"/>
    </source>
</evidence>
<evidence type="ECO:0000313" key="3">
    <source>
        <dbReference type="EMBL" id="SDB80218.1"/>
    </source>
</evidence>
<dbReference type="EMBL" id="FMYF01000002">
    <property type="protein sequence ID" value="SDB80218.1"/>
    <property type="molecule type" value="Genomic_DNA"/>
</dbReference>
<keyword evidence="2" id="KW-0472">Membrane</keyword>
<keyword evidence="2" id="KW-0812">Transmembrane</keyword>
<evidence type="ECO:0000256" key="2">
    <source>
        <dbReference type="SAM" id="Phobius"/>
    </source>
</evidence>
<gene>
    <name evidence="3" type="ORF">GA0111570_1024</name>
</gene>
<dbReference type="Proteomes" id="UP000199086">
    <property type="component" value="Unassembled WGS sequence"/>
</dbReference>
<dbReference type="RefSeq" id="WP_175557290.1">
    <property type="nucleotide sequence ID" value="NZ_FMYF01000002.1"/>
</dbReference>
<evidence type="ECO:0000313" key="4">
    <source>
        <dbReference type="Proteomes" id="UP000199086"/>
    </source>
</evidence>
<proteinExistence type="predicted"/>
<evidence type="ECO:0008006" key="5">
    <source>
        <dbReference type="Google" id="ProtNLM"/>
    </source>
</evidence>
<name>A0A1G6GDZ1_9ACTN</name>
<accession>A0A1G6GDZ1</accession>